<evidence type="ECO:0000256" key="1">
    <source>
        <dbReference type="SAM" id="Phobius"/>
    </source>
</evidence>
<keyword evidence="3" id="KW-0503">Monooxygenase</keyword>
<evidence type="ECO:0000313" key="4">
    <source>
        <dbReference type="Proteomes" id="UP000239917"/>
    </source>
</evidence>
<dbReference type="Proteomes" id="UP000239917">
    <property type="component" value="Unassembled WGS sequence"/>
</dbReference>
<dbReference type="Gene3D" id="3.30.70.100">
    <property type="match status" value="1"/>
</dbReference>
<dbReference type="InterPro" id="IPR007138">
    <property type="entry name" value="ABM_dom"/>
</dbReference>
<keyword evidence="3" id="KW-0560">Oxidoreductase</keyword>
<dbReference type="InterPro" id="IPR038762">
    <property type="entry name" value="ABM_predict"/>
</dbReference>
<dbReference type="PROSITE" id="PS51725">
    <property type="entry name" value="ABM"/>
    <property type="match status" value="1"/>
</dbReference>
<organism evidence="3 4">
    <name type="scientific">Marinobacter maroccanus</name>
    <dbReference type="NCBI Taxonomy" id="2055143"/>
    <lineage>
        <taxon>Bacteria</taxon>
        <taxon>Pseudomonadati</taxon>
        <taxon>Pseudomonadota</taxon>
        <taxon>Gammaproteobacteria</taxon>
        <taxon>Pseudomonadales</taxon>
        <taxon>Marinobacteraceae</taxon>
        <taxon>Marinobacter</taxon>
    </lineage>
</organism>
<reference evidence="3 4" key="1">
    <citation type="submission" date="2018-01" db="EMBL/GenBank/DDBJ databases">
        <title>Complete genome sequences of the type strains of Marinobacter flavimaris and Marinobacter maroccanus.</title>
        <authorList>
            <person name="Palau M."/>
            <person name="Boujida N."/>
            <person name="Manresa A."/>
            <person name="Minana-Galbis D."/>
        </authorList>
    </citation>
    <scope>NUCLEOTIDE SEQUENCE [LARGE SCALE GENOMIC DNA]</scope>
    <source>
        <strain evidence="3 4">N4</strain>
    </source>
</reference>
<dbReference type="RefSeq" id="WP_104322312.1">
    <property type="nucleotide sequence ID" value="NZ_PSSX01000011.1"/>
</dbReference>
<dbReference type="PANTHER" id="PTHR40057:SF1">
    <property type="entry name" value="SLR1162 PROTEIN"/>
    <property type="match status" value="1"/>
</dbReference>
<proteinExistence type="predicted"/>
<comment type="caution">
    <text evidence="3">The sequence shown here is derived from an EMBL/GenBank/DDBJ whole genome shotgun (WGS) entry which is preliminary data.</text>
</comment>
<evidence type="ECO:0000259" key="2">
    <source>
        <dbReference type="PROSITE" id="PS51725"/>
    </source>
</evidence>
<dbReference type="PANTHER" id="PTHR40057">
    <property type="entry name" value="SLR1162 PROTEIN"/>
    <property type="match status" value="1"/>
</dbReference>
<keyword evidence="4" id="KW-1185">Reference proteome</keyword>
<dbReference type="EMBL" id="PSSX01000011">
    <property type="protein sequence ID" value="PPI83719.1"/>
    <property type="molecule type" value="Genomic_DNA"/>
</dbReference>
<feature type="transmembrane region" description="Helical" evidence="1">
    <location>
        <begin position="133"/>
        <end position="153"/>
    </location>
</feature>
<dbReference type="Pfam" id="PF03992">
    <property type="entry name" value="ABM"/>
    <property type="match status" value="1"/>
</dbReference>
<feature type="domain" description="ABM" evidence="2">
    <location>
        <begin position="18"/>
        <end position="107"/>
    </location>
</feature>
<keyword evidence="1" id="KW-1133">Transmembrane helix</keyword>
<dbReference type="GO" id="GO:0004497">
    <property type="term" value="F:monooxygenase activity"/>
    <property type="evidence" value="ECO:0007669"/>
    <property type="project" value="UniProtKB-KW"/>
</dbReference>
<sequence>MSVGENTSNPLDHSSEPLTVVVSRRVRKGKENAFEQLSSQMTQRAANFPGYLGATMFRPSSPDDPEYRIVFKFSDRETLTAWEESEQRGELLQQIESLLVQPSEREVTSGIVTWFTLPGQNPVKPPPKWKMTIVSWLALYPAVTLVFVMFGEILAQIPLLLRTMAVTIVVMLLMSYVLMPRMTKWFTFWLFPDRNGNSR</sequence>
<keyword evidence="1" id="KW-0812">Transmembrane</keyword>
<protein>
    <submittedName>
        <fullName evidence="3">Antibiotic biosynthesis monooxygenase</fullName>
    </submittedName>
</protein>
<dbReference type="SUPFAM" id="SSF54909">
    <property type="entry name" value="Dimeric alpha+beta barrel"/>
    <property type="match status" value="1"/>
</dbReference>
<dbReference type="InterPro" id="IPR011008">
    <property type="entry name" value="Dimeric_a/b-barrel"/>
</dbReference>
<dbReference type="AlphaFoldDB" id="A0A2S5Z8I9"/>
<keyword evidence="1" id="KW-0472">Membrane</keyword>
<name>A0A2S5Z8I9_9GAMM</name>
<evidence type="ECO:0000313" key="3">
    <source>
        <dbReference type="EMBL" id="PPI83719.1"/>
    </source>
</evidence>
<gene>
    <name evidence="3" type="ORF">KEHDKFFH_12970</name>
</gene>
<feature type="transmembrane region" description="Helical" evidence="1">
    <location>
        <begin position="159"/>
        <end position="179"/>
    </location>
</feature>
<accession>A0A2S5Z8I9</accession>
<dbReference type="OrthoDB" id="1494254at2"/>